<comment type="caution">
    <text evidence="2">The sequence shown here is derived from an EMBL/GenBank/DDBJ whole genome shotgun (WGS) entry which is preliminary data.</text>
</comment>
<reference evidence="2 3" key="1">
    <citation type="journal article" date="2019" name="Genome Biol. Evol.">
        <title>Insights into the evolution of the New World diploid cottons (Gossypium, subgenus Houzingenia) based on genome sequencing.</title>
        <authorList>
            <person name="Grover C.E."/>
            <person name="Arick M.A. 2nd"/>
            <person name="Thrash A."/>
            <person name="Conover J.L."/>
            <person name="Sanders W.S."/>
            <person name="Peterson D.G."/>
            <person name="Frelichowski J.E."/>
            <person name="Scheffler J.A."/>
            <person name="Scheffler B.E."/>
            <person name="Wendel J.F."/>
        </authorList>
    </citation>
    <scope>NUCLEOTIDE SEQUENCE [LARGE SCALE GENOMIC DNA]</scope>
    <source>
        <strain evidence="2">157</strain>
        <tissue evidence="2">Leaf</tissue>
    </source>
</reference>
<feature type="non-terminal residue" evidence="2">
    <location>
        <position position="1"/>
    </location>
</feature>
<dbReference type="Proteomes" id="UP000593572">
    <property type="component" value="Unassembled WGS sequence"/>
</dbReference>
<evidence type="ECO:0000256" key="1">
    <source>
        <dbReference type="SAM" id="MobiDB-lite"/>
    </source>
</evidence>
<keyword evidence="3" id="KW-1185">Reference proteome</keyword>
<name>A0A7J8M656_9ROSI</name>
<dbReference type="AlphaFoldDB" id="A0A7J8M656"/>
<dbReference type="EMBL" id="JABEZX010000007">
    <property type="protein sequence ID" value="MBA0560100.1"/>
    <property type="molecule type" value="Genomic_DNA"/>
</dbReference>
<proteinExistence type="predicted"/>
<gene>
    <name evidence="2" type="ORF">Golob_017022</name>
</gene>
<organism evidence="2 3">
    <name type="scientific">Gossypium lobatum</name>
    <dbReference type="NCBI Taxonomy" id="34289"/>
    <lineage>
        <taxon>Eukaryota</taxon>
        <taxon>Viridiplantae</taxon>
        <taxon>Streptophyta</taxon>
        <taxon>Embryophyta</taxon>
        <taxon>Tracheophyta</taxon>
        <taxon>Spermatophyta</taxon>
        <taxon>Magnoliopsida</taxon>
        <taxon>eudicotyledons</taxon>
        <taxon>Gunneridae</taxon>
        <taxon>Pentapetalae</taxon>
        <taxon>rosids</taxon>
        <taxon>malvids</taxon>
        <taxon>Malvales</taxon>
        <taxon>Malvaceae</taxon>
        <taxon>Malvoideae</taxon>
        <taxon>Gossypium</taxon>
    </lineage>
</organism>
<accession>A0A7J8M656</accession>
<evidence type="ECO:0000313" key="2">
    <source>
        <dbReference type="EMBL" id="MBA0560100.1"/>
    </source>
</evidence>
<feature type="region of interest" description="Disordered" evidence="1">
    <location>
        <begin position="1"/>
        <end position="32"/>
    </location>
</feature>
<sequence>VQNYNGKKKKKKKGEGFDGNNKKSKGHGRQASAVGMMEEDFGTSYSPTVAHPQGYQSFLKRLWTLAYLPRPYSQPR</sequence>
<feature type="compositionally biased region" description="Basic residues" evidence="1">
    <location>
        <begin position="1"/>
        <end position="13"/>
    </location>
</feature>
<protein>
    <submittedName>
        <fullName evidence="2">Uncharacterized protein</fullName>
    </submittedName>
</protein>
<evidence type="ECO:0000313" key="3">
    <source>
        <dbReference type="Proteomes" id="UP000593572"/>
    </source>
</evidence>